<feature type="compositionally biased region" description="Basic residues" evidence="1">
    <location>
        <begin position="21"/>
        <end position="37"/>
    </location>
</feature>
<keyword evidence="3" id="KW-1185">Reference proteome</keyword>
<proteinExistence type="predicted"/>
<accession>A0A4U6U5Q2</accession>
<sequence length="108" mass="11469">MGQEQHEAAVRRRISCWMRRRRVGGRKRQRGSGRARRERLELARAQRSSSGAGPVLGGAAATAGSTICWLCPGVLMALWLPPPTGAKASPAASSSIGMVGCSPWTCIP</sequence>
<protein>
    <submittedName>
        <fullName evidence="2">Uncharacterized protein</fullName>
    </submittedName>
</protein>
<dbReference type="Proteomes" id="UP000298652">
    <property type="component" value="Chromosome 6"/>
</dbReference>
<evidence type="ECO:0000313" key="2">
    <source>
        <dbReference type="EMBL" id="TKW09023.1"/>
    </source>
</evidence>
<evidence type="ECO:0000313" key="3">
    <source>
        <dbReference type="Proteomes" id="UP000298652"/>
    </source>
</evidence>
<name>A0A4U6U5Q2_SETVI</name>
<gene>
    <name evidence="2" type="ORF">SEVIR_6G063700v2</name>
</gene>
<feature type="region of interest" description="Disordered" evidence="1">
    <location>
        <begin position="21"/>
        <end position="56"/>
    </location>
</feature>
<evidence type="ECO:0000256" key="1">
    <source>
        <dbReference type="SAM" id="MobiDB-lite"/>
    </source>
</evidence>
<dbReference type="EMBL" id="CM016557">
    <property type="protein sequence ID" value="TKW09023.1"/>
    <property type="molecule type" value="Genomic_DNA"/>
</dbReference>
<dbReference type="AlphaFoldDB" id="A0A4U6U5Q2"/>
<organism evidence="2 3">
    <name type="scientific">Setaria viridis</name>
    <name type="common">Green bristlegrass</name>
    <name type="synonym">Setaria italica subsp. viridis</name>
    <dbReference type="NCBI Taxonomy" id="4556"/>
    <lineage>
        <taxon>Eukaryota</taxon>
        <taxon>Viridiplantae</taxon>
        <taxon>Streptophyta</taxon>
        <taxon>Embryophyta</taxon>
        <taxon>Tracheophyta</taxon>
        <taxon>Spermatophyta</taxon>
        <taxon>Magnoliopsida</taxon>
        <taxon>Liliopsida</taxon>
        <taxon>Poales</taxon>
        <taxon>Poaceae</taxon>
        <taxon>PACMAD clade</taxon>
        <taxon>Panicoideae</taxon>
        <taxon>Panicodae</taxon>
        <taxon>Paniceae</taxon>
        <taxon>Cenchrinae</taxon>
        <taxon>Setaria</taxon>
    </lineage>
</organism>
<reference evidence="2" key="1">
    <citation type="submission" date="2019-03" db="EMBL/GenBank/DDBJ databases">
        <title>WGS assembly of Setaria viridis.</title>
        <authorList>
            <person name="Huang P."/>
            <person name="Jenkins J."/>
            <person name="Grimwood J."/>
            <person name="Barry K."/>
            <person name="Healey A."/>
            <person name="Mamidi S."/>
            <person name="Sreedasyam A."/>
            <person name="Shu S."/>
            <person name="Feldman M."/>
            <person name="Wu J."/>
            <person name="Yu Y."/>
            <person name="Chen C."/>
            <person name="Johnson J."/>
            <person name="Rokhsar D."/>
            <person name="Baxter I."/>
            <person name="Schmutz J."/>
            <person name="Brutnell T."/>
            <person name="Kellogg E."/>
        </authorList>
    </citation>
    <scope>NUCLEOTIDE SEQUENCE [LARGE SCALE GENOMIC DNA]</scope>
</reference>
<dbReference type="Gramene" id="TKW09023">
    <property type="protein sequence ID" value="TKW09023"/>
    <property type="gene ID" value="SEVIR_6G063700v2"/>
</dbReference>